<dbReference type="Gene3D" id="3.10.450.40">
    <property type="match status" value="2"/>
</dbReference>
<protein>
    <recommendedName>
        <fullName evidence="2">PepSY domain-containing protein</fullName>
    </recommendedName>
</protein>
<evidence type="ECO:0000256" key="1">
    <source>
        <dbReference type="SAM" id="SignalP"/>
    </source>
</evidence>
<accession>A0A845QTL5</accession>
<comment type="caution">
    <text evidence="3">The sequence shown here is derived from an EMBL/GenBank/DDBJ whole genome shotgun (WGS) entry which is preliminary data.</text>
</comment>
<evidence type="ECO:0000313" key="4">
    <source>
        <dbReference type="Proteomes" id="UP000467132"/>
    </source>
</evidence>
<proteinExistence type="predicted"/>
<dbReference type="InterPro" id="IPR025711">
    <property type="entry name" value="PepSY"/>
</dbReference>
<gene>
    <name evidence="3" type="ORF">D3Z33_04795</name>
</gene>
<dbReference type="OrthoDB" id="2943484at2"/>
<reference evidence="3 4" key="1">
    <citation type="submission" date="2018-08" db="EMBL/GenBank/DDBJ databases">
        <title>Murine metabolic-syndrome-specific gut microbial biobank.</title>
        <authorList>
            <person name="Liu C."/>
        </authorList>
    </citation>
    <scope>NUCLEOTIDE SEQUENCE [LARGE SCALE GENOMIC DNA]</scope>
    <source>
        <strain evidence="3 4">583</strain>
    </source>
</reference>
<dbReference type="Proteomes" id="UP000467132">
    <property type="component" value="Unassembled WGS sequence"/>
</dbReference>
<organism evidence="3 4">
    <name type="scientific">Senegalia massiliensis</name>
    <dbReference type="NCBI Taxonomy" id="1720316"/>
    <lineage>
        <taxon>Bacteria</taxon>
        <taxon>Bacillati</taxon>
        <taxon>Bacillota</taxon>
        <taxon>Clostridia</taxon>
        <taxon>Eubacteriales</taxon>
        <taxon>Clostridiaceae</taxon>
        <taxon>Senegalia</taxon>
    </lineage>
</organism>
<keyword evidence="1" id="KW-0732">Signal</keyword>
<evidence type="ECO:0000259" key="2">
    <source>
        <dbReference type="Pfam" id="PF03413"/>
    </source>
</evidence>
<dbReference type="PROSITE" id="PS51257">
    <property type="entry name" value="PROKAR_LIPOPROTEIN"/>
    <property type="match status" value="1"/>
</dbReference>
<evidence type="ECO:0000313" key="3">
    <source>
        <dbReference type="EMBL" id="NBI06177.1"/>
    </source>
</evidence>
<keyword evidence="4" id="KW-1185">Reference proteome</keyword>
<dbReference type="EMBL" id="QXXA01000005">
    <property type="protein sequence ID" value="NBI06177.1"/>
    <property type="molecule type" value="Genomic_DNA"/>
</dbReference>
<sequence>MKKRILLSLFLVFILTLTACGDGDLNGDDVDNNDEVSYEDIELTPEDVYDKFMESHSDSKIREISLDKNMTEYQYVVEGYDDENDYEVRINPVSGDIISDDTEIIDLDDEQGEITKDQLSKIESLVKKALDESKEGSRVNEWSLEYDNNILAFDIEVIEDNNEVEYTYDLETENLIEKDN</sequence>
<dbReference type="RefSeq" id="WP_160196660.1">
    <property type="nucleotide sequence ID" value="NZ_QXXA01000005.1"/>
</dbReference>
<name>A0A845QTL5_9CLOT</name>
<feature type="domain" description="PepSY" evidence="2">
    <location>
        <begin position="43"/>
        <end position="100"/>
    </location>
</feature>
<feature type="chain" id="PRO_5032699102" description="PepSY domain-containing protein" evidence="1">
    <location>
        <begin position="22"/>
        <end position="180"/>
    </location>
</feature>
<dbReference type="Pfam" id="PF03413">
    <property type="entry name" value="PepSY"/>
    <property type="match status" value="1"/>
</dbReference>
<dbReference type="AlphaFoldDB" id="A0A845QTL5"/>
<feature type="signal peptide" evidence="1">
    <location>
        <begin position="1"/>
        <end position="21"/>
    </location>
</feature>